<dbReference type="eggNOG" id="COG1285">
    <property type="taxonomic scope" value="Bacteria"/>
</dbReference>
<evidence type="ECO:0000313" key="9">
    <source>
        <dbReference type="EMBL" id="EHE99151.1"/>
    </source>
</evidence>
<proteinExistence type="inferred from homology"/>
<comment type="caution">
    <text evidence="9">The sequence shown here is derived from an EMBL/GenBank/DDBJ whole genome shotgun (WGS) entry which is preliminary data.</text>
</comment>
<evidence type="ECO:0000313" key="10">
    <source>
        <dbReference type="Proteomes" id="UP000003763"/>
    </source>
</evidence>
<organism evidence="9 10">
    <name type="scientific">[Clostridium] citroniae WAL-17108</name>
    <dbReference type="NCBI Taxonomy" id="742733"/>
    <lineage>
        <taxon>Bacteria</taxon>
        <taxon>Bacillati</taxon>
        <taxon>Bacillota</taxon>
        <taxon>Clostridia</taxon>
        <taxon>Lachnospirales</taxon>
        <taxon>Lachnospiraceae</taxon>
        <taxon>Enterocloster</taxon>
    </lineage>
</organism>
<dbReference type="PANTHER" id="PTHR33778">
    <property type="entry name" value="PROTEIN MGTC"/>
    <property type="match status" value="1"/>
</dbReference>
<comment type="similarity">
    <text evidence="2">Belongs to the MgtC/SapB family.</text>
</comment>
<keyword evidence="3" id="KW-1003">Cell membrane</keyword>
<dbReference type="EMBL" id="ADLJ01000015">
    <property type="protein sequence ID" value="EHE99151.1"/>
    <property type="molecule type" value="Genomic_DNA"/>
</dbReference>
<evidence type="ECO:0000256" key="2">
    <source>
        <dbReference type="ARBA" id="ARBA00009298"/>
    </source>
</evidence>
<dbReference type="InterPro" id="IPR003416">
    <property type="entry name" value="MgtC/SapB/SrpB/YhiD_fam"/>
</dbReference>
<dbReference type="PRINTS" id="PR01837">
    <property type="entry name" value="MGTCSAPBPROT"/>
</dbReference>
<accession>G5HHF5</accession>
<gene>
    <name evidence="9" type="ORF">HMPREF9469_02350</name>
</gene>
<keyword evidence="5 7" id="KW-1133">Transmembrane helix</keyword>
<evidence type="ECO:0000256" key="6">
    <source>
        <dbReference type="ARBA" id="ARBA00023136"/>
    </source>
</evidence>
<protein>
    <recommendedName>
        <fullName evidence="8">MgtC/SapB/SrpB/YhiD N-terminal domain-containing protein</fullName>
    </recommendedName>
</protein>
<feature type="transmembrane region" description="Helical" evidence="7">
    <location>
        <begin position="87"/>
        <end position="105"/>
    </location>
</feature>
<keyword evidence="6 7" id="KW-0472">Membrane</keyword>
<keyword evidence="4 7" id="KW-0812">Transmembrane</keyword>
<dbReference type="HOGENOM" id="CLU_079292_0_1_9"/>
<dbReference type="AlphaFoldDB" id="G5HHF5"/>
<evidence type="ECO:0000256" key="1">
    <source>
        <dbReference type="ARBA" id="ARBA00004651"/>
    </source>
</evidence>
<evidence type="ECO:0000256" key="3">
    <source>
        <dbReference type="ARBA" id="ARBA00022475"/>
    </source>
</evidence>
<feature type="transmembrane region" description="Helical" evidence="7">
    <location>
        <begin position="57"/>
        <end position="75"/>
    </location>
</feature>
<feature type="transmembrane region" description="Helical" evidence="7">
    <location>
        <begin position="117"/>
        <end position="150"/>
    </location>
</feature>
<feature type="transmembrane region" description="Helical" evidence="7">
    <location>
        <begin position="28"/>
        <end position="45"/>
    </location>
</feature>
<feature type="domain" description="MgtC/SapB/SrpB/YhiD N-terminal" evidence="8">
    <location>
        <begin position="32"/>
        <end position="153"/>
    </location>
</feature>
<reference evidence="9 10" key="1">
    <citation type="submission" date="2011-08" db="EMBL/GenBank/DDBJ databases">
        <title>The Genome Sequence of Clostridium citroniae WAL-17108.</title>
        <authorList>
            <consortium name="The Broad Institute Genome Sequencing Platform"/>
            <person name="Earl A."/>
            <person name="Ward D."/>
            <person name="Feldgarden M."/>
            <person name="Gevers D."/>
            <person name="Finegold S.M."/>
            <person name="Summanen P.H."/>
            <person name="Molitoris D.R."/>
            <person name="Vaisanen M.L."/>
            <person name="Daigneault M."/>
            <person name="Allen-Vercoe E."/>
            <person name="Young S.K."/>
            <person name="Zeng Q."/>
            <person name="Gargeya S."/>
            <person name="Fitzgerald M."/>
            <person name="Haas B."/>
            <person name="Abouelleil A."/>
            <person name="Alvarado L."/>
            <person name="Arachchi H.M."/>
            <person name="Berlin A."/>
            <person name="Brown A."/>
            <person name="Chapman S.B."/>
            <person name="Chen Z."/>
            <person name="Dunbar C."/>
            <person name="Freedman E."/>
            <person name="Gearin G."/>
            <person name="Gellesch M."/>
            <person name="Goldberg J."/>
            <person name="Griggs A."/>
            <person name="Gujja S."/>
            <person name="Heiman D."/>
            <person name="Howarth C."/>
            <person name="Larson L."/>
            <person name="Lui A."/>
            <person name="MacDonald P.J.P."/>
            <person name="Montmayeur A."/>
            <person name="Murphy C."/>
            <person name="Neiman D."/>
            <person name="Pearson M."/>
            <person name="Priest M."/>
            <person name="Roberts A."/>
            <person name="Saif S."/>
            <person name="Shea T."/>
            <person name="Shenoy N."/>
            <person name="Sisk P."/>
            <person name="Stolte C."/>
            <person name="Sykes S."/>
            <person name="Wortman J."/>
            <person name="Nusbaum C."/>
            <person name="Birren B."/>
        </authorList>
    </citation>
    <scope>NUCLEOTIDE SEQUENCE [LARGE SCALE GENOMIC DNA]</scope>
    <source>
        <strain evidence="9 10">WAL-17108</strain>
    </source>
</reference>
<sequence length="235" mass="26071">MRKEGICPVMRMELLNRLSPEMQFQSELLMRIILACFVGYIIGYERKSRDKSAGMRTHAIVGLGAALIMIVSKYGFHDIPDYDASRVAAQIVSGVGFLGAGIIFVRNNIVSGLTTAAGIWTTAGVGMAIGAGSYFIGICAGFLVVFIQILLHNIPFLSSEPTRGYVKVTTDHFDEVMSEMQEKFRREKIKIIGLKINKSKSETKIEFDLLYPARYEKNKLLLALSKDERIHGISG</sequence>
<dbReference type="Pfam" id="PF02308">
    <property type="entry name" value="MgtC"/>
    <property type="match status" value="1"/>
</dbReference>
<evidence type="ECO:0000256" key="5">
    <source>
        <dbReference type="ARBA" id="ARBA00022989"/>
    </source>
</evidence>
<evidence type="ECO:0000256" key="7">
    <source>
        <dbReference type="SAM" id="Phobius"/>
    </source>
</evidence>
<comment type="subcellular location">
    <subcellularLocation>
        <location evidence="1">Cell membrane</location>
        <topology evidence="1">Multi-pass membrane protein</topology>
    </subcellularLocation>
</comment>
<name>G5HHF5_9FIRM</name>
<dbReference type="GO" id="GO:0005886">
    <property type="term" value="C:plasma membrane"/>
    <property type="evidence" value="ECO:0007669"/>
    <property type="project" value="UniProtKB-SubCell"/>
</dbReference>
<dbReference type="PANTHER" id="PTHR33778:SF1">
    <property type="entry name" value="MAGNESIUM TRANSPORTER YHID-RELATED"/>
    <property type="match status" value="1"/>
</dbReference>
<dbReference type="PATRIC" id="fig|742733.3.peg.2441"/>
<dbReference type="Proteomes" id="UP000003763">
    <property type="component" value="Unassembled WGS sequence"/>
</dbReference>
<dbReference type="InterPro" id="IPR049177">
    <property type="entry name" value="MgtC_SapB_SrpB_YhiD_N"/>
</dbReference>
<evidence type="ECO:0000256" key="4">
    <source>
        <dbReference type="ARBA" id="ARBA00022692"/>
    </source>
</evidence>
<evidence type="ECO:0000259" key="8">
    <source>
        <dbReference type="Pfam" id="PF02308"/>
    </source>
</evidence>